<evidence type="ECO:0000313" key="3">
    <source>
        <dbReference type="EMBL" id="KOA21309.1"/>
    </source>
</evidence>
<keyword evidence="3" id="KW-0378">Hydrolase</keyword>
<organism evidence="3 4">
    <name type="scientific">Clostridium homopropionicum DSM 5847</name>
    <dbReference type="NCBI Taxonomy" id="1121318"/>
    <lineage>
        <taxon>Bacteria</taxon>
        <taxon>Bacillati</taxon>
        <taxon>Bacillota</taxon>
        <taxon>Clostridia</taxon>
        <taxon>Eubacteriales</taxon>
        <taxon>Clostridiaceae</taxon>
        <taxon>Clostridium</taxon>
    </lineage>
</organism>
<dbReference type="PATRIC" id="fig|1121318.3.peg.444"/>
<feature type="domain" description="Metallo-beta-lactamase" evidence="2">
    <location>
        <begin position="52"/>
        <end position="243"/>
    </location>
</feature>
<dbReference type="InterPro" id="IPR052159">
    <property type="entry name" value="Competence_DNA_uptake"/>
</dbReference>
<dbReference type="EMBL" id="LHUR01000010">
    <property type="protein sequence ID" value="KOA21309.1"/>
    <property type="molecule type" value="Genomic_DNA"/>
</dbReference>
<dbReference type="InterPro" id="IPR001279">
    <property type="entry name" value="Metallo-B-lactamas"/>
</dbReference>
<dbReference type="Gene3D" id="3.60.15.10">
    <property type="entry name" value="Ribonuclease Z/Hydroxyacylglutathione hydrolase-like"/>
    <property type="match status" value="1"/>
</dbReference>
<keyword evidence="1" id="KW-1133">Transmembrane helix</keyword>
<dbReference type="RefSeq" id="WP_052220037.1">
    <property type="nucleotide sequence ID" value="NZ_LHUR01000010.1"/>
</dbReference>
<sequence length="287" mass="32635">MIIFKRHFKIYAVISLLIFILVLCILYKLPVKNSLSELKPNQLRIHYIDVGQGDAALIQINNKNLLIDSGPDKKAYLYLRKLGIKTLDYVIITHPHEDHIGGLNYIIKNINTKTYYLPNVISSSESFKNVLQSLRSKNFNVSTGKAGIKIDLDKNLSLLMLSPVNNLYTEINHYSIVLKLNFMETSFLFCGDSEIINEEEILSKGYNIDSDIIKIAHHGSNSSTSENFLNEVSPKVAVISVGKDNEYGHPHKETLLKLKNKNIQLFRTDLQGTIVLESDGYKILRRK</sequence>
<gene>
    <name evidence="3" type="primary">rbn_1</name>
    <name evidence="3" type="ORF">CLHOM_04390</name>
</gene>
<protein>
    <submittedName>
        <fullName evidence="3">Ribonuclease BN</fullName>
        <ecNumber evidence="3">3.1.26.11</ecNumber>
    </submittedName>
</protein>
<accession>A0A0L6ZE99</accession>
<name>A0A0L6ZE99_9CLOT</name>
<proteinExistence type="predicted"/>
<evidence type="ECO:0000256" key="1">
    <source>
        <dbReference type="SAM" id="Phobius"/>
    </source>
</evidence>
<reference evidence="4" key="1">
    <citation type="submission" date="2015-08" db="EMBL/GenBank/DDBJ databases">
        <title>Genome sequence of the strict anaerobe Clostridium homopropionicum LuHBu1 (DSM 5847T).</title>
        <authorList>
            <person name="Poehlein A."/>
            <person name="Beck M."/>
            <person name="Schiel-Bengelsdorf B."/>
            <person name="Bengelsdorf F.R."/>
            <person name="Daniel R."/>
            <person name="Duerre P."/>
        </authorList>
    </citation>
    <scope>NUCLEOTIDE SEQUENCE [LARGE SCALE GENOMIC DNA]</scope>
    <source>
        <strain evidence="4">DSM 5847</strain>
    </source>
</reference>
<dbReference type="InterPro" id="IPR035681">
    <property type="entry name" value="ComA-like_MBL"/>
</dbReference>
<dbReference type="Pfam" id="PF00753">
    <property type="entry name" value="Lactamase_B"/>
    <property type="match status" value="1"/>
</dbReference>
<dbReference type="PANTHER" id="PTHR30619">
    <property type="entry name" value="DNA INTERNALIZATION/COMPETENCE PROTEIN COMEC/REC2"/>
    <property type="match status" value="1"/>
</dbReference>
<dbReference type="InterPro" id="IPR036866">
    <property type="entry name" value="RibonucZ/Hydroxyglut_hydro"/>
</dbReference>
<dbReference type="EC" id="3.1.26.11" evidence="3"/>
<evidence type="ECO:0000313" key="4">
    <source>
        <dbReference type="Proteomes" id="UP000037043"/>
    </source>
</evidence>
<dbReference type="SMART" id="SM00849">
    <property type="entry name" value="Lactamase_B"/>
    <property type="match status" value="1"/>
</dbReference>
<evidence type="ECO:0000259" key="2">
    <source>
        <dbReference type="SMART" id="SM00849"/>
    </source>
</evidence>
<keyword evidence="1" id="KW-0472">Membrane</keyword>
<keyword evidence="1" id="KW-0812">Transmembrane</keyword>
<dbReference type="Proteomes" id="UP000037043">
    <property type="component" value="Unassembled WGS sequence"/>
</dbReference>
<dbReference type="CDD" id="cd07731">
    <property type="entry name" value="ComA-like_MBL-fold"/>
    <property type="match status" value="1"/>
</dbReference>
<dbReference type="STRING" id="36844.SAMN04488501_107186"/>
<dbReference type="SUPFAM" id="SSF56281">
    <property type="entry name" value="Metallo-hydrolase/oxidoreductase"/>
    <property type="match status" value="1"/>
</dbReference>
<dbReference type="AlphaFoldDB" id="A0A0L6ZE99"/>
<dbReference type="GO" id="GO:0042781">
    <property type="term" value="F:3'-tRNA processing endoribonuclease activity"/>
    <property type="evidence" value="ECO:0007669"/>
    <property type="project" value="UniProtKB-EC"/>
</dbReference>
<dbReference type="PANTHER" id="PTHR30619:SF7">
    <property type="entry name" value="BETA-LACTAMASE DOMAIN PROTEIN"/>
    <property type="match status" value="1"/>
</dbReference>
<feature type="transmembrane region" description="Helical" evidence="1">
    <location>
        <begin position="12"/>
        <end position="29"/>
    </location>
</feature>
<keyword evidence="4" id="KW-1185">Reference proteome</keyword>
<comment type="caution">
    <text evidence="3">The sequence shown here is derived from an EMBL/GenBank/DDBJ whole genome shotgun (WGS) entry which is preliminary data.</text>
</comment>